<evidence type="ECO:0000256" key="2">
    <source>
        <dbReference type="ARBA" id="ARBA00023015"/>
    </source>
</evidence>
<dbReference type="PANTHER" id="PTHR10773">
    <property type="entry name" value="DNA-DIRECTED RNA POLYMERASES I, II, AND III SUBUNIT RPABC2"/>
    <property type="match status" value="1"/>
</dbReference>
<dbReference type="AlphaFoldDB" id="A0A1A7XK27"/>
<keyword evidence="4" id="KW-0804">Transcription</keyword>
<name>A0A1A7XK27_9TELE</name>
<dbReference type="Gene3D" id="6.10.250.540">
    <property type="match status" value="1"/>
</dbReference>
<dbReference type="GO" id="GO:0003677">
    <property type="term" value="F:DNA binding"/>
    <property type="evidence" value="ECO:0007669"/>
    <property type="project" value="UniProtKB-KW"/>
</dbReference>
<gene>
    <name evidence="6" type="primary">E2F6</name>
</gene>
<evidence type="ECO:0000256" key="4">
    <source>
        <dbReference type="ARBA" id="ARBA00023163"/>
    </source>
</evidence>
<evidence type="ECO:0000256" key="3">
    <source>
        <dbReference type="ARBA" id="ARBA00023125"/>
    </source>
</evidence>
<comment type="similarity">
    <text evidence="1">Belongs to the E2F/DP family.</text>
</comment>
<keyword evidence="3" id="KW-0238">DNA-binding</keyword>
<organism evidence="6">
    <name type="scientific">Iconisemion striatum</name>
    <dbReference type="NCBI Taxonomy" id="60296"/>
    <lineage>
        <taxon>Eukaryota</taxon>
        <taxon>Metazoa</taxon>
        <taxon>Chordata</taxon>
        <taxon>Craniata</taxon>
        <taxon>Vertebrata</taxon>
        <taxon>Euteleostomi</taxon>
        <taxon>Actinopterygii</taxon>
        <taxon>Neopterygii</taxon>
        <taxon>Teleostei</taxon>
        <taxon>Neoteleostei</taxon>
        <taxon>Acanthomorphata</taxon>
        <taxon>Ovalentaria</taxon>
        <taxon>Atherinomorphae</taxon>
        <taxon>Cyprinodontiformes</taxon>
        <taxon>Nothobranchiidae</taxon>
        <taxon>Iconisemion</taxon>
    </lineage>
</organism>
<accession>A0A1A7XK27</accession>
<dbReference type="PANTHER" id="PTHR10773:SF19">
    <property type="match status" value="1"/>
</dbReference>
<sequence length="354" mass="40880">MEKCIVSGCPNRESLKNRAALNRPPKRFFKFPKDPDRVKKESDRRVKWIGTASIFSFLWRTPLTFLNTLEKLKQVENQLDGLLKSCSQQLFDLTDDLENAALAYVAFEDVACLEDFQEQTLIAIRAPSETKLNIPPPDKKETRMHLMSNDGEIRVLTCELGSGDPLTSDPTDSSREFTTLKGSRIKTYSLHRVQGNVPVRGEGNGTKWKSRKPEQIGLRCLSTVCEKSAKLQCSYFREEDRERIFRNFWDVLNWDQRIQVVRSLVDVVPVQRRRGGVSGRRDFTFHFNLRHGEQRRRVCKVLFLSTLGVNEWFILKWVQGKSKCKVKPDHDTEQMEQVCNLTGEKDGDDSDFSN</sequence>
<reference evidence="6" key="2">
    <citation type="submission" date="2016-06" db="EMBL/GenBank/DDBJ databases">
        <title>The genome of a short-lived fish provides insights into sex chromosome evolution and the genetic control of aging.</title>
        <authorList>
            <person name="Reichwald K."/>
            <person name="Felder M."/>
            <person name="Petzold A."/>
            <person name="Koch P."/>
            <person name="Groth M."/>
            <person name="Platzer M."/>
        </authorList>
    </citation>
    <scope>NUCLEOTIDE SEQUENCE</scope>
    <source>
        <tissue evidence="6">Brain</tissue>
    </source>
</reference>
<evidence type="ECO:0000256" key="1">
    <source>
        <dbReference type="ARBA" id="ARBA00010940"/>
    </source>
</evidence>
<dbReference type="GO" id="GO:0046983">
    <property type="term" value="F:protein dimerization activity"/>
    <property type="evidence" value="ECO:0007669"/>
    <property type="project" value="InterPro"/>
</dbReference>
<dbReference type="Pfam" id="PF16421">
    <property type="entry name" value="E2F_CC-MB"/>
    <property type="match status" value="1"/>
</dbReference>
<dbReference type="EMBL" id="HADW01017022">
    <property type="protein sequence ID" value="SBP18422.1"/>
    <property type="molecule type" value="Transcribed_RNA"/>
</dbReference>
<evidence type="ECO:0000259" key="5">
    <source>
        <dbReference type="Pfam" id="PF16421"/>
    </source>
</evidence>
<dbReference type="InterPro" id="IPR037241">
    <property type="entry name" value="E2F-DP_heterodim"/>
</dbReference>
<protein>
    <submittedName>
        <fullName evidence="6">E2F transcription factor 6</fullName>
    </submittedName>
</protein>
<dbReference type="CDD" id="cd14660">
    <property type="entry name" value="E2F_DD"/>
    <property type="match status" value="1"/>
</dbReference>
<proteinExistence type="inferred from homology"/>
<keyword evidence="2" id="KW-0805">Transcription regulation</keyword>
<feature type="domain" description="E2F transcription factor CC-MB" evidence="5">
    <location>
        <begin position="68"/>
        <end position="159"/>
    </location>
</feature>
<dbReference type="InterPro" id="IPR032198">
    <property type="entry name" value="E2F_CC-MB"/>
</dbReference>
<evidence type="ECO:0000313" key="6">
    <source>
        <dbReference type="EMBL" id="SBP18422.1"/>
    </source>
</evidence>
<reference evidence="6" key="1">
    <citation type="submission" date="2016-05" db="EMBL/GenBank/DDBJ databases">
        <authorList>
            <person name="Lavstsen T."/>
            <person name="Jespersen J.S."/>
        </authorList>
    </citation>
    <scope>NUCLEOTIDE SEQUENCE</scope>
    <source>
        <tissue evidence="6">Brain</tissue>
    </source>
</reference>
<dbReference type="SUPFAM" id="SSF144074">
    <property type="entry name" value="E2F-DP heterodimerization region"/>
    <property type="match status" value="1"/>
</dbReference>